<dbReference type="Gene3D" id="3.40.190.10">
    <property type="entry name" value="Periplasmic binding protein-like II"/>
    <property type="match status" value="2"/>
</dbReference>
<proteinExistence type="inferred from homology"/>
<evidence type="ECO:0000313" key="8">
    <source>
        <dbReference type="Proteomes" id="UP000272471"/>
    </source>
</evidence>
<evidence type="ECO:0000256" key="3">
    <source>
        <dbReference type="ARBA" id="ARBA00022729"/>
    </source>
</evidence>
<dbReference type="AlphaFoldDB" id="A0AB74AVP1"/>
<reference evidence="7 8" key="1">
    <citation type="submission" date="2018-08" db="EMBL/GenBank/DDBJ databases">
        <title>Recombination of ecologically and evolutionarily significant loci maintains genetic cohesion in the Pseudomonas syringae species complex.</title>
        <authorList>
            <person name="Dillon M."/>
            <person name="Thakur S."/>
            <person name="Almeida R.N.D."/>
            <person name="Weir B.S."/>
            <person name="Guttman D.S."/>
        </authorList>
    </citation>
    <scope>NUCLEOTIDE SEQUENCE [LARGE SCALE GENOMIC DNA]</scope>
    <source>
        <strain evidence="7 8">ICMP 4182</strain>
    </source>
</reference>
<keyword evidence="3" id="KW-0732">Signal</keyword>
<organism evidence="7 8">
    <name type="scientific">Pseudomonas savastanoi pv. glycinea</name>
    <name type="common">Pseudomonas syringae pv. glycinea</name>
    <dbReference type="NCBI Taxonomy" id="318"/>
    <lineage>
        <taxon>Bacteria</taxon>
        <taxon>Pseudomonadati</taxon>
        <taxon>Pseudomonadota</taxon>
        <taxon>Gammaproteobacteria</taxon>
        <taxon>Pseudomonadales</taxon>
        <taxon>Pseudomonadaceae</taxon>
        <taxon>Pseudomonas</taxon>
    </lineage>
</organism>
<dbReference type="PANTHER" id="PTHR30429:SF0">
    <property type="entry name" value="METHIONINE-BINDING LIPOPROTEIN METQ"/>
    <property type="match status" value="1"/>
</dbReference>
<name>A0AB74AVP1_PSESG</name>
<evidence type="ECO:0000313" key="7">
    <source>
        <dbReference type="EMBL" id="RMQ03296.1"/>
    </source>
</evidence>
<dbReference type="GO" id="GO:0016020">
    <property type="term" value="C:membrane"/>
    <property type="evidence" value="ECO:0007669"/>
    <property type="project" value="UniProtKB-SubCell"/>
</dbReference>
<dbReference type="SUPFAM" id="SSF53850">
    <property type="entry name" value="Periplasmic binding protein-like II"/>
    <property type="match status" value="1"/>
</dbReference>
<keyword evidence="6 7" id="KW-0449">Lipoprotein</keyword>
<comment type="subcellular location">
    <subcellularLocation>
        <location evidence="1">Membrane</location>
        <topology evidence="1">Lipid-anchor</topology>
    </subcellularLocation>
</comment>
<comment type="similarity">
    <text evidence="2">Belongs to the NlpA lipoprotein family.</text>
</comment>
<comment type="caution">
    <text evidence="7">The sequence shown here is derived from an EMBL/GenBank/DDBJ whole genome shotgun (WGS) entry which is preliminary data.</text>
</comment>
<dbReference type="EMBL" id="RBQX01000419">
    <property type="protein sequence ID" value="RMQ03296.1"/>
    <property type="molecule type" value="Genomic_DNA"/>
</dbReference>
<keyword evidence="4" id="KW-0472">Membrane</keyword>
<dbReference type="InterPro" id="IPR004872">
    <property type="entry name" value="Lipoprotein_NlpA"/>
</dbReference>
<evidence type="ECO:0000256" key="2">
    <source>
        <dbReference type="ARBA" id="ARBA00008973"/>
    </source>
</evidence>
<evidence type="ECO:0000256" key="4">
    <source>
        <dbReference type="ARBA" id="ARBA00023136"/>
    </source>
</evidence>
<evidence type="ECO:0000256" key="5">
    <source>
        <dbReference type="ARBA" id="ARBA00023139"/>
    </source>
</evidence>
<dbReference type="PANTHER" id="PTHR30429">
    <property type="entry name" value="D-METHIONINE-BINDING LIPOPROTEIN METQ"/>
    <property type="match status" value="1"/>
</dbReference>
<protein>
    <submittedName>
        <fullName evidence="7">D-methionine-binding lipoprotein MetQ</fullName>
    </submittedName>
</protein>
<sequence length="334" mass="36268">MVHGHGRCGRRWRAGRPGDSLWLSTLPERCDVRDGRIVAGAGADSADHRRQTGRAFHTSLIESVGIGPPVRARRSCCMKKLLAIFAAVTALSAQANETLTVAASAVPHAEILEFVKPTLAKEGVDLNIKVFNDYIQPNVQVSQNRMDANFFQHQPYLDEFNKGKGTDLVAVAKVHVEPFGAYSDKFKKLEELPNGANVALPNDATNEGRALLLLAKAGLITLKDPTNILSKPSDVVNNPKDLKFRELEAATLPRVLTQVDLALINTNYALSAKLEPTKDALIIEGADSPYANILVARPDNKDSDAMKKLVAALQSPEVKTFLAEKYKGAVVPAF</sequence>
<keyword evidence="5" id="KW-0564">Palmitate</keyword>
<gene>
    <name evidence="7" type="ORF">ALQ11_05058</name>
</gene>
<evidence type="ECO:0000256" key="6">
    <source>
        <dbReference type="ARBA" id="ARBA00023288"/>
    </source>
</evidence>
<dbReference type="CDD" id="cd13597">
    <property type="entry name" value="PBP2_lipoprotein_Tp32"/>
    <property type="match status" value="1"/>
</dbReference>
<evidence type="ECO:0000256" key="1">
    <source>
        <dbReference type="ARBA" id="ARBA00004635"/>
    </source>
</evidence>
<accession>A0AB74AVP1</accession>
<dbReference type="Proteomes" id="UP000272471">
    <property type="component" value="Unassembled WGS sequence"/>
</dbReference>
<dbReference type="Pfam" id="PF03180">
    <property type="entry name" value="Lipoprotein_9"/>
    <property type="match status" value="1"/>
</dbReference>